<reference evidence="1" key="1">
    <citation type="journal article" date="2022" name="bioRxiv">
        <title>Genomics of Preaxostyla Flagellates Illuminates Evolutionary Transitions and the Path Towards Mitochondrial Loss.</title>
        <authorList>
            <person name="Novak L.V.F."/>
            <person name="Treitli S.C."/>
            <person name="Pyrih J."/>
            <person name="Halakuc P."/>
            <person name="Pipaliya S.V."/>
            <person name="Vacek V."/>
            <person name="Brzon O."/>
            <person name="Soukal P."/>
            <person name="Eme L."/>
            <person name="Dacks J.B."/>
            <person name="Karnkowska A."/>
            <person name="Elias M."/>
            <person name="Hampl V."/>
        </authorList>
    </citation>
    <scope>NUCLEOTIDE SEQUENCE</scope>
    <source>
        <strain evidence="1">RCP-MX</strain>
    </source>
</reference>
<organism evidence="1 2">
    <name type="scientific">Paratrimastix pyriformis</name>
    <dbReference type="NCBI Taxonomy" id="342808"/>
    <lineage>
        <taxon>Eukaryota</taxon>
        <taxon>Metamonada</taxon>
        <taxon>Preaxostyla</taxon>
        <taxon>Paratrimastigidae</taxon>
        <taxon>Paratrimastix</taxon>
    </lineage>
</organism>
<name>A0ABQ8UFF6_9EUKA</name>
<proteinExistence type="predicted"/>
<accession>A0ABQ8UFF6</accession>
<evidence type="ECO:0000313" key="1">
    <source>
        <dbReference type="EMBL" id="KAJ4457493.1"/>
    </source>
</evidence>
<protein>
    <recommendedName>
        <fullName evidence="3">F-box domain-containing protein</fullName>
    </recommendedName>
</protein>
<dbReference type="EMBL" id="JAPMOS010000045">
    <property type="protein sequence ID" value="KAJ4457493.1"/>
    <property type="molecule type" value="Genomic_DNA"/>
</dbReference>
<keyword evidence="2" id="KW-1185">Reference proteome</keyword>
<comment type="caution">
    <text evidence="1">The sequence shown here is derived from an EMBL/GenBank/DDBJ whole genome shotgun (WGS) entry which is preliminary data.</text>
</comment>
<dbReference type="Proteomes" id="UP001141327">
    <property type="component" value="Unassembled WGS sequence"/>
</dbReference>
<evidence type="ECO:0008006" key="3">
    <source>
        <dbReference type="Google" id="ProtNLM"/>
    </source>
</evidence>
<dbReference type="Gene3D" id="6.10.250.3180">
    <property type="match status" value="1"/>
</dbReference>
<sequence length="286" mass="31435">MDALNATARIQRSSASATALPIPRRAIEHIPTLYEICQKSCQANIKYISNVGDVPAEFLQPIFEHASPEDLIRISSANPNRNDFNFEDKFRDACMKRFFPAVSNPDDLADILMEEGDGSWQFLYQQRTIREDENFKRALELAKEREKDDFAHKVVPCAPKATGRSAAHWSRSAVVDPSAIVVASRFPRSAPLATTGKSSSLVKKIIHDVSSLTRRASTVTPDMAAATGVISGPKRILPGIRIASICTPITSGPITQTFWFTAFWGRQKADPANAASCSGRSQRTAE</sequence>
<evidence type="ECO:0000313" key="2">
    <source>
        <dbReference type="Proteomes" id="UP001141327"/>
    </source>
</evidence>
<gene>
    <name evidence="1" type="ORF">PAPYR_6966</name>
</gene>